<sequence length="304" mass="31514">MSETTPAQRAQHGRIGNVSGVAVTAVRQFIADRCTTLSASIGFYAAFSLAPTLLIVLTVAGWFFGETAARGKLFAQVHDILGTEAAGAMQAVVENAHHASGGGLAAVLSTLLLVVGASATFSSLNTALDVIFAAKPQSGVAGLALIVRARLISFGLVLGVGFLLVVSLVLDTAITYVGQRIFGESPLVIAAQIAQTVLGIIVLSAAFTAMLRWLPDVHVPFRHALAGGIVSAVFFTVGRRLFGLYLAHAGTANSFGAAGSLAVLMMWLYFSAAVFLLGAEIAAAMDKNHQKPADKSPVVGEPRR</sequence>
<dbReference type="RefSeq" id="WP_042324945.1">
    <property type="nucleotide sequence ID" value="NZ_CP066076.1"/>
</dbReference>
<comment type="subcellular location">
    <subcellularLocation>
        <location evidence="1">Cell membrane</location>
        <topology evidence="1">Multi-pass membrane protein</topology>
    </subcellularLocation>
</comment>
<protein>
    <submittedName>
        <fullName evidence="7">YihY/virulence factor BrkB family protein</fullName>
    </submittedName>
</protein>
<reference evidence="7 8" key="1">
    <citation type="submission" date="2020-12" db="EMBL/GenBank/DDBJ databases">
        <title>FDA dAtabase for Regulatory Grade micrObial Sequences (FDA-ARGOS): Supporting development and validation of Infectious Disease Dx tests.</title>
        <authorList>
            <person name="Nelson B."/>
            <person name="Plummer A."/>
            <person name="Tallon L."/>
            <person name="Sadzewicz L."/>
            <person name="Zhao X."/>
            <person name="Boylan J."/>
            <person name="Ott S."/>
            <person name="Bowen H."/>
            <person name="Vavikolanu K."/>
            <person name="Mehta A."/>
            <person name="Aluvathingal J."/>
            <person name="Nadendla S."/>
            <person name="Myers T."/>
            <person name="Yan Y."/>
            <person name="Sichtig H."/>
        </authorList>
    </citation>
    <scope>NUCLEOTIDE SEQUENCE [LARGE SCALE GENOMIC DNA]</scope>
    <source>
        <strain evidence="7 8">FDAARGOS_1049</strain>
    </source>
</reference>
<dbReference type="AlphaFoldDB" id="A0A7T4N671"/>
<keyword evidence="4 6" id="KW-1133">Transmembrane helix</keyword>
<evidence type="ECO:0000256" key="2">
    <source>
        <dbReference type="ARBA" id="ARBA00022475"/>
    </source>
</evidence>
<keyword evidence="2" id="KW-1003">Cell membrane</keyword>
<keyword evidence="5 6" id="KW-0472">Membrane</keyword>
<gene>
    <name evidence="7" type="ORF">I6I06_24590</name>
</gene>
<feature type="transmembrane region" description="Helical" evidence="6">
    <location>
        <begin position="41"/>
        <end position="64"/>
    </location>
</feature>
<dbReference type="GO" id="GO:0005886">
    <property type="term" value="C:plasma membrane"/>
    <property type="evidence" value="ECO:0007669"/>
    <property type="project" value="UniProtKB-SubCell"/>
</dbReference>
<dbReference type="PANTHER" id="PTHR30213">
    <property type="entry name" value="INNER MEMBRANE PROTEIN YHJD"/>
    <property type="match status" value="1"/>
</dbReference>
<organism evidence="7 8">
    <name type="scientific">Paraburkholderia ginsengisoli</name>
    <dbReference type="NCBI Taxonomy" id="311231"/>
    <lineage>
        <taxon>Bacteria</taxon>
        <taxon>Pseudomonadati</taxon>
        <taxon>Pseudomonadota</taxon>
        <taxon>Betaproteobacteria</taxon>
        <taxon>Burkholderiales</taxon>
        <taxon>Burkholderiaceae</taxon>
        <taxon>Paraburkholderia</taxon>
    </lineage>
</organism>
<dbReference type="PIRSF" id="PIRSF035875">
    <property type="entry name" value="RNase_BN"/>
    <property type="match status" value="1"/>
</dbReference>
<accession>A0A7T4N671</accession>
<keyword evidence="8" id="KW-1185">Reference proteome</keyword>
<evidence type="ECO:0000256" key="1">
    <source>
        <dbReference type="ARBA" id="ARBA00004651"/>
    </source>
</evidence>
<evidence type="ECO:0000256" key="5">
    <source>
        <dbReference type="ARBA" id="ARBA00023136"/>
    </source>
</evidence>
<dbReference type="InterPro" id="IPR017039">
    <property type="entry name" value="Virul_fac_BrkB"/>
</dbReference>
<feature type="transmembrane region" description="Helical" evidence="6">
    <location>
        <begin position="189"/>
        <end position="211"/>
    </location>
</feature>
<feature type="transmembrane region" description="Helical" evidence="6">
    <location>
        <begin position="154"/>
        <end position="177"/>
    </location>
</feature>
<evidence type="ECO:0000256" key="3">
    <source>
        <dbReference type="ARBA" id="ARBA00022692"/>
    </source>
</evidence>
<proteinExistence type="predicted"/>
<evidence type="ECO:0000313" key="7">
    <source>
        <dbReference type="EMBL" id="QQC65967.1"/>
    </source>
</evidence>
<dbReference type="PANTHER" id="PTHR30213:SF1">
    <property type="entry name" value="INNER MEMBRANE PROTEIN YHJD"/>
    <property type="match status" value="1"/>
</dbReference>
<dbReference type="KEGG" id="pgis:I6I06_24590"/>
<name>A0A7T4N671_9BURK</name>
<evidence type="ECO:0000313" key="8">
    <source>
        <dbReference type="Proteomes" id="UP000595610"/>
    </source>
</evidence>
<feature type="transmembrane region" description="Helical" evidence="6">
    <location>
        <begin position="104"/>
        <end position="124"/>
    </location>
</feature>
<feature type="transmembrane region" description="Helical" evidence="6">
    <location>
        <begin position="223"/>
        <end position="242"/>
    </location>
</feature>
<feature type="transmembrane region" description="Helical" evidence="6">
    <location>
        <begin position="254"/>
        <end position="277"/>
    </location>
</feature>
<dbReference type="Pfam" id="PF03631">
    <property type="entry name" value="Virul_fac_BrkB"/>
    <property type="match status" value="1"/>
</dbReference>
<dbReference type="NCBIfam" id="TIGR00765">
    <property type="entry name" value="yihY_not_rbn"/>
    <property type="match status" value="1"/>
</dbReference>
<dbReference type="Proteomes" id="UP000595610">
    <property type="component" value="Chromosome 2"/>
</dbReference>
<keyword evidence="3 6" id="KW-0812">Transmembrane</keyword>
<evidence type="ECO:0000256" key="4">
    <source>
        <dbReference type="ARBA" id="ARBA00022989"/>
    </source>
</evidence>
<dbReference type="EMBL" id="CP066076">
    <property type="protein sequence ID" value="QQC65967.1"/>
    <property type="molecule type" value="Genomic_DNA"/>
</dbReference>
<evidence type="ECO:0000256" key="6">
    <source>
        <dbReference type="SAM" id="Phobius"/>
    </source>
</evidence>